<proteinExistence type="predicted"/>
<evidence type="ECO:0000313" key="2">
    <source>
        <dbReference type="EnsemblMetazoa" id="AALB014442-PA"/>
    </source>
</evidence>
<dbReference type="AlphaFoldDB" id="A0A182FXS5"/>
<accession>A0A182FXS5</accession>
<evidence type="ECO:0000313" key="3">
    <source>
        <dbReference type="Proteomes" id="UP000069272"/>
    </source>
</evidence>
<feature type="region of interest" description="Disordered" evidence="1">
    <location>
        <begin position="17"/>
        <end position="44"/>
    </location>
</feature>
<dbReference type="Proteomes" id="UP000069272">
    <property type="component" value="Chromosome 3L"/>
</dbReference>
<organism evidence="2 3">
    <name type="scientific">Anopheles albimanus</name>
    <name type="common">New world malaria mosquito</name>
    <dbReference type="NCBI Taxonomy" id="7167"/>
    <lineage>
        <taxon>Eukaryota</taxon>
        <taxon>Metazoa</taxon>
        <taxon>Ecdysozoa</taxon>
        <taxon>Arthropoda</taxon>
        <taxon>Hexapoda</taxon>
        <taxon>Insecta</taxon>
        <taxon>Pterygota</taxon>
        <taxon>Neoptera</taxon>
        <taxon>Endopterygota</taxon>
        <taxon>Diptera</taxon>
        <taxon>Nematocera</taxon>
        <taxon>Culicoidea</taxon>
        <taxon>Culicidae</taxon>
        <taxon>Anophelinae</taxon>
        <taxon>Anopheles</taxon>
    </lineage>
</organism>
<keyword evidence="3" id="KW-1185">Reference proteome</keyword>
<reference evidence="2 3" key="1">
    <citation type="journal article" date="2017" name="G3 (Bethesda)">
        <title>The Physical Genome Mapping of Anopheles albimanus Corrected Scaffold Misassemblies and Identified Interarm Rearrangements in Genus Anopheles.</title>
        <authorList>
            <person name="Artemov G.N."/>
            <person name="Peery A.N."/>
            <person name="Jiang X."/>
            <person name="Tu Z."/>
            <person name="Stegniy V.N."/>
            <person name="Sharakhova M.V."/>
            <person name="Sharakhov I.V."/>
        </authorList>
    </citation>
    <scope>NUCLEOTIDE SEQUENCE [LARGE SCALE GENOMIC DNA]</scope>
    <source>
        <strain evidence="2 3">ALBI9_A</strain>
    </source>
</reference>
<reference evidence="2" key="2">
    <citation type="submission" date="2022-08" db="UniProtKB">
        <authorList>
            <consortium name="EnsemblMetazoa"/>
        </authorList>
    </citation>
    <scope>IDENTIFICATION</scope>
    <source>
        <strain evidence="2">STECLA/ALBI9_A</strain>
    </source>
</reference>
<sequence length="91" mass="10306">MGGDKYAASIRSTAHFRHKMHSSISTPNCSEEHLTEASPQSQQFPPAHLVAVPEGFSRLLFRLNSNYKLGVYVVSVTNELQGKRKPKEWHR</sequence>
<protein>
    <submittedName>
        <fullName evidence="2">Uncharacterized protein</fullName>
    </submittedName>
</protein>
<dbReference type="EnsemblMetazoa" id="AALB014442-RA">
    <property type="protein sequence ID" value="AALB014442-PA"/>
    <property type="gene ID" value="AALB014442"/>
</dbReference>
<name>A0A182FXS5_ANOAL</name>
<dbReference type="VEuPathDB" id="VectorBase:AALB014442"/>
<evidence type="ECO:0000256" key="1">
    <source>
        <dbReference type="SAM" id="MobiDB-lite"/>
    </source>
</evidence>